<reference evidence="1" key="1">
    <citation type="journal article" date="2023" name="Nat. Commun.">
        <title>Diploid and tetraploid genomes of Acorus and the evolution of monocots.</title>
        <authorList>
            <person name="Ma L."/>
            <person name="Liu K.W."/>
            <person name="Li Z."/>
            <person name="Hsiao Y.Y."/>
            <person name="Qi Y."/>
            <person name="Fu T."/>
            <person name="Tang G.D."/>
            <person name="Zhang D."/>
            <person name="Sun W.H."/>
            <person name="Liu D.K."/>
            <person name="Li Y."/>
            <person name="Chen G.Z."/>
            <person name="Liu X.D."/>
            <person name="Liao X.Y."/>
            <person name="Jiang Y.T."/>
            <person name="Yu X."/>
            <person name="Hao Y."/>
            <person name="Huang J."/>
            <person name="Zhao X.W."/>
            <person name="Ke S."/>
            <person name="Chen Y.Y."/>
            <person name="Wu W.L."/>
            <person name="Hsu J.L."/>
            <person name="Lin Y.F."/>
            <person name="Huang M.D."/>
            <person name="Li C.Y."/>
            <person name="Huang L."/>
            <person name="Wang Z.W."/>
            <person name="Zhao X."/>
            <person name="Zhong W.Y."/>
            <person name="Peng D.H."/>
            <person name="Ahmad S."/>
            <person name="Lan S."/>
            <person name="Zhang J.S."/>
            <person name="Tsai W.C."/>
            <person name="Van de Peer Y."/>
            <person name="Liu Z.J."/>
        </authorList>
    </citation>
    <scope>NUCLEOTIDE SEQUENCE</scope>
    <source>
        <strain evidence="1">CP</strain>
    </source>
</reference>
<gene>
    <name evidence="1" type="primary">FER</name>
    <name evidence="1" type="ORF">QJS10_CPB20g00120</name>
</gene>
<comment type="caution">
    <text evidence="1">The sequence shown here is derived from an EMBL/GenBank/DDBJ whole genome shotgun (WGS) entry which is preliminary data.</text>
</comment>
<sequence>MEFALQLQEGAEDGEGVFMADTDDDEVPLALENESSLWFSMWIGSSVSVGGRSKDSSGSALTPSAVFLQIFYPAGR</sequence>
<keyword evidence="1" id="KW-0675">Receptor</keyword>
<keyword evidence="2" id="KW-1185">Reference proteome</keyword>
<organism evidence="1 2">
    <name type="scientific">Acorus calamus</name>
    <name type="common">Sweet flag</name>
    <dbReference type="NCBI Taxonomy" id="4465"/>
    <lineage>
        <taxon>Eukaryota</taxon>
        <taxon>Viridiplantae</taxon>
        <taxon>Streptophyta</taxon>
        <taxon>Embryophyta</taxon>
        <taxon>Tracheophyta</taxon>
        <taxon>Spermatophyta</taxon>
        <taxon>Magnoliopsida</taxon>
        <taxon>Liliopsida</taxon>
        <taxon>Acoraceae</taxon>
        <taxon>Acorus</taxon>
    </lineage>
</organism>
<name>A0AAV9CC16_ACOCL</name>
<evidence type="ECO:0000313" key="2">
    <source>
        <dbReference type="Proteomes" id="UP001180020"/>
    </source>
</evidence>
<accession>A0AAV9CC16</accession>
<proteinExistence type="predicted"/>
<dbReference type="Proteomes" id="UP001180020">
    <property type="component" value="Unassembled WGS sequence"/>
</dbReference>
<reference evidence="1" key="2">
    <citation type="submission" date="2023-06" db="EMBL/GenBank/DDBJ databases">
        <authorList>
            <person name="Ma L."/>
            <person name="Liu K.-W."/>
            <person name="Li Z."/>
            <person name="Hsiao Y.-Y."/>
            <person name="Qi Y."/>
            <person name="Fu T."/>
            <person name="Tang G."/>
            <person name="Zhang D."/>
            <person name="Sun W.-H."/>
            <person name="Liu D.-K."/>
            <person name="Li Y."/>
            <person name="Chen G.-Z."/>
            <person name="Liu X.-D."/>
            <person name="Liao X.-Y."/>
            <person name="Jiang Y.-T."/>
            <person name="Yu X."/>
            <person name="Hao Y."/>
            <person name="Huang J."/>
            <person name="Zhao X.-W."/>
            <person name="Ke S."/>
            <person name="Chen Y.-Y."/>
            <person name="Wu W.-L."/>
            <person name="Hsu J.-L."/>
            <person name="Lin Y.-F."/>
            <person name="Huang M.-D."/>
            <person name="Li C.-Y."/>
            <person name="Huang L."/>
            <person name="Wang Z.-W."/>
            <person name="Zhao X."/>
            <person name="Zhong W.-Y."/>
            <person name="Peng D.-H."/>
            <person name="Ahmad S."/>
            <person name="Lan S."/>
            <person name="Zhang J.-S."/>
            <person name="Tsai W.-C."/>
            <person name="Van De Peer Y."/>
            <person name="Liu Z.-J."/>
        </authorList>
    </citation>
    <scope>NUCLEOTIDE SEQUENCE</scope>
    <source>
        <strain evidence="1">CP</strain>
        <tissue evidence="1">Leaves</tissue>
    </source>
</reference>
<evidence type="ECO:0000313" key="1">
    <source>
        <dbReference type="EMBL" id="KAK1286220.1"/>
    </source>
</evidence>
<keyword evidence="1" id="KW-0808">Transferase</keyword>
<protein>
    <submittedName>
        <fullName evidence="1">Receptor-like protein kinase FERONIA</fullName>
    </submittedName>
</protein>
<dbReference type="GO" id="GO:0016301">
    <property type="term" value="F:kinase activity"/>
    <property type="evidence" value="ECO:0007669"/>
    <property type="project" value="UniProtKB-KW"/>
</dbReference>
<dbReference type="AlphaFoldDB" id="A0AAV9CC16"/>
<keyword evidence="1" id="KW-0418">Kinase</keyword>
<dbReference type="EMBL" id="JAUJYO010000020">
    <property type="protein sequence ID" value="KAK1286220.1"/>
    <property type="molecule type" value="Genomic_DNA"/>
</dbReference>